<feature type="chain" id="PRO_5013343965" description="SmpA / OmlA family protein" evidence="1">
    <location>
        <begin position="20"/>
        <end position="126"/>
    </location>
</feature>
<keyword evidence="1" id="KW-0732">Signal</keyword>
<comment type="caution">
    <text evidence="2">The sequence shown here is derived from an EMBL/GenBank/DDBJ whole genome shotgun (WGS) entry which is preliminary data.</text>
</comment>
<evidence type="ECO:0008006" key="4">
    <source>
        <dbReference type="Google" id="ProtNLM"/>
    </source>
</evidence>
<dbReference type="Proteomes" id="UP000193136">
    <property type="component" value="Unassembled WGS sequence"/>
</dbReference>
<gene>
    <name evidence="2" type="ORF">B5V00_01700</name>
</gene>
<dbReference type="PROSITE" id="PS51257">
    <property type="entry name" value="PROKAR_LIPOPROTEIN"/>
    <property type="match status" value="1"/>
</dbReference>
<sequence>MRALVICLLFFLLSGCAQNIGTGNHDLSPRLASLTLHAGQTTRGQAFQVFGSPSTISYTDQVLWPYAGHEILYPPGTREIWSYFASSVTGMAPLSYSPVRSRRQLIKVFFDERGIVTGWDAIPLNN</sequence>
<reference evidence="2 3" key="1">
    <citation type="submission" date="2017-03" db="EMBL/GenBank/DDBJ databases">
        <title>Genome sequence of Geothermobacter sp. EPR-M, Deep-Sea Iron Reducer.</title>
        <authorList>
            <person name="Tully B."/>
            <person name="Savalia P."/>
            <person name="Abuyen K."/>
            <person name="Baughan C."/>
            <person name="Romero E."/>
            <person name="Ronkowski C."/>
            <person name="Torres B."/>
            <person name="Tremblay J."/>
            <person name="Trujillo A."/>
            <person name="Tyler M."/>
            <person name="Perez-Rodriguez I."/>
            <person name="Amend J."/>
        </authorList>
    </citation>
    <scope>NUCLEOTIDE SEQUENCE [LARGE SCALE GENOMIC DNA]</scope>
    <source>
        <strain evidence="2 3">EPR-M</strain>
    </source>
</reference>
<evidence type="ECO:0000313" key="2">
    <source>
        <dbReference type="EMBL" id="ORJ63605.1"/>
    </source>
</evidence>
<protein>
    <recommendedName>
        <fullName evidence="4">SmpA / OmlA family protein</fullName>
    </recommendedName>
</protein>
<name>A0A1X0YEG5_9BACT</name>
<evidence type="ECO:0000256" key="1">
    <source>
        <dbReference type="SAM" id="SignalP"/>
    </source>
</evidence>
<evidence type="ECO:0000313" key="3">
    <source>
        <dbReference type="Proteomes" id="UP000193136"/>
    </source>
</evidence>
<organism evidence="2 3">
    <name type="scientific">Geothermobacter hydrogeniphilus</name>
    <dbReference type="NCBI Taxonomy" id="1969733"/>
    <lineage>
        <taxon>Bacteria</taxon>
        <taxon>Pseudomonadati</taxon>
        <taxon>Thermodesulfobacteriota</taxon>
        <taxon>Desulfuromonadia</taxon>
        <taxon>Desulfuromonadales</taxon>
        <taxon>Geothermobacteraceae</taxon>
        <taxon>Geothermobacter</taxon>
    </lineage>
</organism>
<dbReference type="STRING" id="1969733.B5V00_01700"/>
<keyword evidence="3" id="KW-1185">Reference proteome</keyword>
<accession>A0A1X0YEG5</accession>
<dbReference type="EMBL" id="NAAD01000001">
    <property type="protein sequence ID" value="ORJ63605.1"/>
    <property type="molecule type" value="Genomic_DNA"/>
</dbReference>
<dbReference type="AlphaFoldDB" id="A0A1X0YEG5"/>
<proteinExistence type="predicted"/>
<feature type="signal peptide" evidence="1">
    <location>
        <begin position="1"/>
        <end position="19"/>
    </location>
</feature>